<dbReference type="InterPro" id="IPR008969">
    <property type="entry name" value="CarboxyPept-like_regulatory"/>
</dbReference>
<evidence type="ECO:0000313" key="2">
    <source>
        <dbReference type="EMBL" id="SHF94177.1"/>
    </source>
</evidence>
<sequence length="421" mass="48933">MKTLYLLLIFVCALTPYSYSAANSEYFFQQIPQDYKEFKGKVVNFDNGDLIASAHLSINGTNISTITNNDGKFLLKVPENTAPATVKISYLGYLSKNLPLSYFKAENTLITLEPIVEELASVEIYEAKDARRLVGKMLRKKGDNYIDKPTRMTAFYREAISKGRRNVSLSEAVVKIYKKPYTAYGEEDIELVKARKTADYDRLDTLALKLRGGPFNTLFIDVIKYTDYLFYDNDLDHYEFSFDDPTQIDDRYLYVVNFEDQNKNMPWFFGKLYIDAKTQSLVRARIHLNVDNRKAATDMFVNKKPGGTRVYPIEVEYDIDYHQQDGKWYFGYSNARLLFVVNWKRKLFNSRYQVNSEMAVTNWQGAFEERIKKDNHFLDKRTVMVDDVSGFTDSKFWGSNNIIEPDKSIQNAIDKIQKNLQ</sequence>
<dbReference type="OrthoDB" id="1413766at2"/>
<dbReference type="RefSeq" id="WP_072878318.1">
    <property type="nucleotide sequence ID" value="NZ_FQVT01000003.1"/>
</dbReference>
<dbReference type="Gene3D" id="2.60.40.1120">
    <property type="entry name" value="Carboxypeptidase-like, regulatory domain"/>
    <property type="match status" value="1"/>
</dbReference>
<name>A0A1M5FRH5_SALEC</name>
<dbReference type="STRING" id="1073325.SAMN05444483_103317"/>
<feature type="signal peptide" evidence="1">
    <location>
        <begin position="1"/>
        <end position="21"/>
    </location>
</feature>
<accession>A0A1M5FRH5</accession>
<protein>
    <submittedName>
        <fullName evidence="2">CarboxypepD_reg-like domain-containing protein</fullName>
    </submittedName>
</protein>
<keyword evidence="1" id="KW-0732">Signal</keyword>
<evidence type="ECO:0000256" key="1">
    <source>
        <dbReference type="SAM" id="SignalP"/>
    </source>
</evidence>
<feature type="chain" id="PRO_5012996865" evidence="1">
    <location>
        <begin position="22"/>
        <end position="421"/>
    </location>
</feature>
<proteinExistence type="predicted"/>
<dbReference type="AlphaFoldDB" id="A0A1M5FRH5"/>
<gene>
    <name evidence="2" type="ORF">SAMN05444483_103317</name>
</gene>
<evidence type="ECO:0000313" key="3">
    <source>
        <dbReference type="Proteomes" id="UP000183945"/>
    </source>
</evidence>
<dbReference type="Pfam" id="PF13715">
    <property type="entry name" value="CarbopepD_reg_2"/>
    <property type="match status" value="1"/>
</dbReference>
<dbReference type="Proteomes" id="UP000183945">
    <property type="component" value="Unassembled WGS sequence"/>
</dbReference>
<keyword evidence="3" id="KW-1185">Reference proteome</keyword>
<dbReference type="EMBL" id="FQVT01000003">
    <property type="protein sequence ID" value="SHF94177.1"/>
    <property type="molecule type" value="Genomic_DNA"/>
</dbReference>
<organism evidence="2 3">
    <name type="scientific">Salegentibacter echinorum</name>
    <dbReference type="NCBI Taxonomy" id="1073325"/>
    <lineage>
        <taxon>Bacteria</taxon>
        <taxon>Pseudomonadati</taxon>
        <taxon>Bacteroidota</taxon>
        <taxon>Flavobacteriia</taxon>
        <taxon>Flavobacteriales</taxon>
        <taxon>Flavobacteriaceae</taxon>
        <taxon>Salegentibacter</taxon>
    </lineage>
</organism>
<reference evidence="3" key="1">
    <citation type="submission" date="2016-11" db="EMBL/GenBank/DDBJ databases">
        <authorList>
            <person name="Varghese N."/>
            <person name="Submissions S."/>
        </authorList>
    </citation>
    <scope>NUCLEOTIDE SEQUENCE [LARGE SCALE GENOMIC DNA]</scope>
    <source>
        <strain evidence="3">DSM 24579</strain>
    </source>
</reference>
<dbReference type="SUPFAM" id="SSF49464">
    <property type="entry name" value="Carboxypeptidase regulatory domain-like"/>
    <property type="match status" value="1"/>
</dbReference>